<reference evidence="1 2" key="1">
    <citation type="journal article" date="2021" name="Microorganisms">
        <title>The Ever-Expanding Pseudomonas Genus: Description of 43 New Species and Partition of the Pseudomonas putida Group.</title>
        <authorList>
            <person name="Girard L."/>
            <person name="Lood C."/>
            <person name="Hofte M."/>
            <person name="Vandamme P."/>
            <person name="Rokni-Zadeh H."/>
            <person name="van Noort V."/>
            <person name="Lavigne R."/>
            <person name="De Mot R."/>
        </authorList>
    </citation>
    <scope>NUCLEOTIDE SEQUENCE [LARGE SCALE GENOMIC DNA]</scope>
    <source>
        <strain evidence="1 2">SWRI17</strain>
    </source>
</reference>
<keyword evidence="2" id="KW-1185">Reference proteome</keyword>
<dbReference type="EMBL" id="CP077080">
    <property type="protein sequence ID" value="QXI54660.1"/>
    <property type="molecule type" value="Genomic_DNA"/>
</dbReference>
<dbReference type="RefSeq" id="WP_217861364.1">
    <property type="nucleotide sequence ID" value="NZ_CP077080.1"/>
</dbReference>
<protein>
    <recommendedName>
        <fullName evidence="3">Big-1 domain-containing protein</fullName>
    </recommendedName>
</protein>
<sequence length="1482" mass="161903">MGSVIKADESLVINGEFEDGLKGWNRRGSALGTESDMYNGVYIRLLAASHGASVNQTISAPKTPSDKARYVISFLYELWHTRAGEVLLEVEGQAGKQPIELLPTKLRGTPEEQARLKKEGPLEFNPTECEIPLELLFTDRDTLKVTVLSPQNDPGDEFSKLRITRIRLQLHLEPAAMEGLLLDEQPIGPTAPLYVCLGAEGALAHRLEFVAEPDSVWLGTKAALTIVDNPTEAIVTTPDWGVDQPVESPWLLECPWIGDEDYVFSMKLVNQYTAEPYPLQVSLGHHRLNFLQVHEAAYYPVLEYEQSVRVGVQVASYYTNQPMSGRTVTWTVTDGRVKKVATTDVQGWAYLDYEPSLAGQFQIEASVESLYYAAGVVSQILEVRVLETDPWKDVMAVVEGAQARWEEKTGYPNRGSDYAVELGLPSDSPLLETELSLHWSGDSPEQLGVTVAPALDFGVPVTGTGLTWTLTSADDLDGRFDLDLVCSKLLRPSPKKAMSLARNLVRIGDVRGANKFPIVDENESVLLRVQVVHVVIAGDGDPVVNALVEWRSEEGLIFAGPTGNDGWASVLYQPSSAGDKAITVSVKAHADAIAVEHVFNVNAIATSPWKNEVKIFLDGVEVQRNTLGLLCRRGQTHPLKVVPNDGSSWIGKNISLHWRGAEPDIGLVPSDLGIAKPLLGGGAEWSLASSASSSISSLFELELRLESVTVVRELSGRLVSEDLAEEVNLRLDQVVAELDEQSLFPCLGARHRFSVLPNALSPLVGLESRLVWSGTPAADLDATVEPALAVAQPVTDGGVIWMLDFTASEQSGQFALAWTMPQLDFVSTAKPMKLAHNKVRIEDWRDTPIDPVVGQDSAWLWVQVFSHFTDLAVDQVPVNWTAGGGAEEEITDATGWCGFALAPSNSDALEVTASVLSPYDGFEDKRALQVTPLADDPWSGLTVQFDEQPPQRWGEKTYFPRRNGTHHLKLQAPETSPLLDHEVTLGLTGTGPVALGLGFSPPALGVPKKLTREGLSYTFKVNDIKDGSFALRLSATRLANLSPANAMSVGEGAQVLNLVLSSSTHRILDWGSELYTEVKLLSAITGKPMQGWTVTWRSPDLGEVTSVTNYYGVASVRFVPATPGEARLTATVGEKEYSKTVELSYALNEPREIASLTSPKPSGHLGEQVSAVVTVVSALTGEPLQGVEVMWDYPTLTLAPTSTDGEGLARVEFRLPGVRRGLLGATVRGGYAGWEVKLLEFELLPNELTWQQDFKPNFTGSPAGWSDVRLRVFAGKVYTLKLDYRDSWLIGDPDAQLLLEYKPGEEAQGVVVDPPLGQLVAMEEGTTSLSWTLTTDPDYTPDHAFALQFDMPLISEMPKSPPLPGIIRDENSWLEEFTFYLNGEEFELAYRDLHLVDGTDYTWELRVKEGSSLIGTTTVALGASLGNPNVEFAPPLFQPQPVTMTTPLIWSISTKESNYGTFMVELRCPDLPVREISTEVKP</sequence>
<gene>
    <name evidence="1" type="ORF">KSS97_06885</name>
</gene>
<evidence type="ECO:0000313" key="1">
    <source>
        <dbReference type="EMBL" id="QXI54660.1"/>
    </source>
</evidence>
<evidence type="ECO:0008006" key="3">
    <source>
        <dbReference type="Google" id="ProtNLM"/>
    </source>
</evidence>
<accession>A0ABX8QH07</accession>
<evidence type="ECO:0000313" key="2">
    <source>
        <dbReference type="Proteomes" id="UP000824066"/>
    </source>
</evidence>
<name>A0ABX8QH07_PSECO</name>
<organism evidence="1 2">
    <name type="scientific">Pseudomonas canavaninivorans</name>
    <dbReference type="NCBI Taxonomy" id="2842348"/>
    <lineage>
        <taxon>Bacteria</taxon>
        <taxon>Pseudomonadati</taxon>
        <taxon>Pseudomonadota</taxon>
        <taxon>Gammaproteobacteria</taxon>
        <taxon>Pseudomonadales</taxon>
        <taxon>Pseudomonadaceae</taxon>
        <taxon>Pseudomonas</taxon>
    </lineage>
</organism>
<dbReference type="Proteomes" id="UP000824066">
    <property type="component" value="Chromosome"/>
</dbReference>
<proteinExistence type="predicted"/>